<accession>A0ABV4J9U5</accession>
<dbReference type="Pfam" id="PF05159">
    <property type="entry name" value="Capsule_synth"/>
    <property type="match status" value="1"/>
</dbReference>
<evidence type="ECO:0000313" key="2">
    <source>
        <dbReference type="Proteomes" id="UP001567731"/>
    </source>
</evidence>
<dbReference type="RefSeq" id="WP_048994410.1">
    <property type="nucleotide sequence ID" value="NZ_CBCYLN010000006.1"/>
</dbReference>
<sequence length="377" mass="43448">MIGFYMETIENTRFYCRIIQALPASEQQNIIAISPWEQISDWLSTQPCQSAMVRINGEIDIPSPQAFKENKPAIFSRIESDIRTSREFLIQGMPFERCWNIYLYLLLQLMNKPELATLTKMILCSGNGLAEKPATLFCQQRNIVTRYTELANFPNKVFIDPEGANAYSALAKHPECLDLLPAVTEEFHAEWMAYYEAEKRQPPLQARNNPCSPLIAKIAKDTVLPRKKGFIFLPLQVSYDTQLWLNADLRNKEAILHGSRAARQEKRDLVVKIHPAETAPEELLDIAHLQHQHRFFITQENTLDLIKAADRVITINSTVGMEALLYHKPVEILGRAFYQHFDNERLKKYIHHYLFTGVEVRAETPIPEATARAFIRH</sequence>
<dbReference type="Proteomes" id="UP001567731">
    <property type="component" value="Unassembled WGS sequence"/>
</dbReference>
<gene>
    <name evidence="1" type="ORF">QVM81_01850</name>
</gene>
<dbReference type="InterPro" id="IPR043148">
    <property type="entry name" value="TagF_C"/>
</dbReference>
<evidence type="ECO:0008006" key="3">
    <source>
        <dbReference type="Google" id="ProtNLM"/>
    </source>
</evidence>
<keyword evidence="2" id="KW-1185">Reference proteome</keyword>
<dbReference type="EMBL" id="JAUEHC010000003">
    <property type="protein sequence ID" value="MEZ4050323.1"/>
    <property type="molecule type" value="Genomic_DNA"/>
</dbReference>
<organism evidence="1 2">
    <name type="scientific">Enterobacter rongchengensis</name>
    <dbReference type="NCBI Taxonomy" id="3030999"/>
    <lineage>
        <taxon>Bacteria</taxon>
        <taxon>Pseudomonadati</taxon>
        <taxon>Pseudomonadota</taxon>
        <taxon>Gammaproteobacteria</taxon>
        <taxon>Enterobacterales</taxon>
        <taxon>Enterobacteriaceae</taxon>
        <taxon>Enterobacter</taxon>
    </lineage>
</organism>
<name>A0ABV4J9U5_9ENTR</name>
<comment type="caution">
    <text evidence="1">The sequence shown here is derived from an EMBL/GenBank/DDBJ whole genome shotgun (WGS) entry which is preliminary data.</text>
</comment>
<protein>
    <recommendedName>
        <fullName evidence="3">Capsular biosynthesis protein</fullName>
    </recommendedName>
</protein>
<proteinExistence type="predicted"/>
<reference evidence="1 2" key="1">
    <citation type="submission" date="2023-06" db="EMBL/GenBank/DDBJ databases">
        <title>Genome characterization of Enterobacterales and Pseudomonas spp isolates with different phenotypes to cefepime-taniborbactam.</title>
        <authorList>
            <person name="Hernandez-Garcia M."/>
            <person name="Garcia-Castillo M."/>
            <person name="Ruiz-Garbajosa P."/>
            <person name="Canton R."/>
        </authorList>
    </citation>
    <scope>NUCLEOTIDE SEQUENCE [LARGE SCALE GENOMIC DNA]</scope>
    <source>
        <strain evidence="1 2">A003</strain>
    </source>
</reference>
<dbReference type="Gene3D" id="3.40.50.12580">
    <property type="match status" value="1"/>
</dbReference>
<evidence type="ECO:0000313" key="1">
    <source>
        <dbReference type="EMBL" id="MEZ4050323.1"/>
    </source>
</evidence>
<dbReference type="InterPro" id="IPR007833">
    <property type="entry name" value="Capsule_polysaccharide_synth"/>
</dbReference>